<evidence type="ECO:0000313" key="2">
    <source>
        <dbReference type="Proteomes" id="UP001163835"/>
    </source>
</evidence>
<dbReference type="Proteomes" id="UP001163835">
    <property type="component" value="Unassembled WGS sequence"/>
</dbReference>
<dbReference type="EMBL" id="MU795023">
    <property type="protein sequence ID" value="KAJ3812436.1"/>
    <property type="molecule type" value="Genomic_DNA"/>
</dbReference>
<gene>
    <name evidence="1" type="ORF">F5876DRAFT_63972</name>
</gene>
<evidence type="ECO:0000313" key="1">
    <source>
        <dbReference type="EMBL" id="KAJ3812436.1"/>
    </source>
</evidence>
<sequence length="721" mass="78271">MEVFDKAALTLPKMSQVWTVASVDEVTIFIEKQALKHEEVFFYDKRESTFICSRSMEGSAVAPECRIYFPIIVSGDTPLLQGLKRHAPSHAPLSIKRREIKTGSQEAKRVFSTSTTIALACLLDAMLPGAGEGEGGLSTFDRLDDLLELNELDVGLNPDGHGHHSFDAQEDQEAFLAMIRGDADAEVVVEGEDSIWRDLDYFAATGEFPAPSIQERSNDHPSTSASAHVRDDHDASGSQSPSGIPNQIEVGDDSTDSLFGDSPVAVSPELEDDAPLEEYPALAEPNLNNFNIDAFLTMMQPQQMSNDPSLNMEDEHRPNGSVPVGGQQVVNEPQAIPELKFSPTNTPPEPFPITPPGAITRIGFVNDSILQGYQPFTANMRRGEKRKRLEEEFMPTSTHSHGDGDLHRMGSSIMQGSYDATALALASHFIPGSFGSADPGPGIFNSSGLAPTLPFTNFGVPNVAPPQISTFPNNNQTLFQQAPTLNKLPLYPNVSLPYSHNSSSTHYSASQQQHQNCSTSVVFPEHQFGVYGTMPYGPAGLMSGPNPQLPVVPQPPRQYNTHAGAMNLGGLAGRTESSSSQQLAPYQKYMTNQAELHPAASSQKATEPESGPELQIYFEDGSGKRTTQKPLKRSPYIKMKKSEIPPILQNLRNAGSTSRSKIDSAISTASTRFLPRSANGSDAKNLSEGLVWQNTLTRNTTPIADTTVIPVIWASKRKKDA</sequence>
<keyword evidence="2" id="KW-1185">Reference proteome</keyword>
<organism evidence="1 2">
    <name type="scientific">Lentinula aff. lateritia</name>
    <dbReference type="NCBI Taxonomy" id="2804960"/>
    <lineage>
        <taxon>Eukaryota</taxon>
        <taxon>Fungi</taxon>
        <taxon>Dikarya</taxon>
        <taxon>Basidiomycota</taxon>
        <taxon>Agaricomycotina</taxon>
        <taxon>Agaricomycetes</taxon>
        <taxon>Agaricomycetidae</taxon>
        <taxon>Agaricales</taxon>
        <taxon>Marasmiineae</taxon>
        <taxon>Omphalotaceae</taxon>
        <taxon>Lentinula</taxon>
    </lineage>
</organism>
<proteinExistence type="predicted"/>
<name>A0ACC1U770_9AGAR</name>
<reference evidence="1" key="1">
    <citation type="submission" date="2022-09" db="EMBL/GenBank/DDBJ databases">
        <title>A Global Phylogenomic Analysis of the Shiitake Genus Lentinula.</title>
        <authorList>
            <consortium name="DOE Joint Genome Institute"/>
            <person name="Sierra-Patev S."/>
            <person name="Min B."/>
            <person name="Naranjo-Ortiz M."/>
            <person name="Looney B."/>
            <person name="Konkel Z."/>
            <person name="Slot J.C."/>
            <person name="Sakamoto Y."/>
            <person name="Steenwyk J.L."/>
            <person name="Rokas A."/>
            <person name="Carro J."/>
            <person name="Camarero S."/>
            <person name="Ferreira P."/>
            <person name="Molpeceres G."/>
            <person name="Ruiz-Duenas F.J."/>
            <person name="Serrano A."/>
            <person name="Henrissat B."/>
            <person name="Drula E."/>
            <person name="Hughes K.W."/>
            <person name="Mata J.L."/>
            <person name="Ishikawa N.K."/>
            <person name="Vargas-Isla R."/>
            <person name="Ushijima S."/>
            <person name="Smith C.A."/>
            <person name="Ahrendt S."/>
            <person name="Andreopoulos W."/>
            <person name="He G."/>
            <person name="Labutti K."/>
            <person name="Lipzen A."/>
            <person name="Ng V."/>
            <person name="Riley R."/>
            <person name="Sandor L."/>
            <person name="Barry K."/>
            <person name="Martinez A.T."/>
            <person name="Xiao Y."/>
            <person name="Gibbons J.G."/>
            <person name="Terashima K."/>
            <person name="Grigoriev I.V."/>
            <person name="Hibbett D.S."/>
        </authorList>
    </citation>
    <scope>NUCLEOTIDE SEQUENCE</scope>
    <source>
        <strain evidence="1">TMI1499</strain>
    </source>
</reference>
<accession>A0ACC1U770</accession>
<protein>
    <submittedName>
        <fullName evidence="1">Uncharacterized protein</fullName>
    </submittedName>
</protein>
<comment type="caution">
    <text evidence="1">The sequence shown here is derived from an EMBL/GenBank/DDBJ whole genome shotgun (WGS) entry which is preliminary data.</text>
</comment>